<feature type="binding site" evidence="2">
    <location>
        <position position="408"/>
    </location>
    <ligand>
        <name>substrate</name>
    </ligand>
</feature>
<dbReference type="GO" id="GO:0005737">
    <property type="term" value="C:cytoplasm"/>
    <property type="evidence" value="ECO:0007669"/>
    <property type="project" value="TreeGrafter"/>
</dbReference>
<evidence type="ECO:0000256" key="2">
    <source>
        <dbReference type="PIRSR" id="PIRSR607724-2"/>
    </source>
</evidence>
<dbReference type="Pfam" id="PF05028">
    <property type="entry name" value="PARG_cat_C"/>
    <property type="match status" value="1"/>
</dbReference>
<dbReference type="InterPro" id="IPR046372">
    <property type="entry name" value="PARG_cat_C"/>
</dbReference>
<feature type="active site" evidence="1">
    <location>
        <position position="350"/>
    </location>
</feature>
<evidence type="ECO:0000256" key="1">
    <source>
        <dbReference type="PIRSR" id="PIRSR607724-1"/>
    </source>
</evidence>
<keyword evidence="6" id="KW-1185">Reference proteome</keyword>
<dbReference type="GO" id="GO:0005634">
    <property type="term" value="C:nucleus"/>
    <property type="evidence" value="ECO:0007669"/>
    <property type="project" value="TreeGrafter"/>
</dbReference>
<evidence type="ECO:0000313" key="6">
    <source>
        <dbReference type="Proteomes" id="UP000494206"/>
    </source>
</evidence>
<dbReference type="GO" id="GO:0006282">
    <property type="term" value="P:regulation of DNA repair"/>
    <property type="evidence" value="ECO:0007669"/>
    <property type="project" value="InterPro"/>
</dbReference>
<accession>A0A8S1EZX1</accession>
<evidence type="ECO:0000313" key="5">
    <source>
        <dbReference type="EMBL" id="CAB3405713.1"/>
    </source>
</evidence>
<reference evidence="5 6" key="1">
    <citation type="submission" date="2020-04" db="EMBL/GenBank/DDBJ databases">
        <authorList>
            <person name="Laetsch R D."/>
            <person name="Stevens L."/>
            <person name="Kumar S."/>
            <person name="Blaxter L. M."/>
        </authorList>
    </citation>
    <scope>NUCLEOTIDE SEQUENCE [LARGE SCALE GENOMIC DNA]</scope>
</reference>
<dbReference type="InterPro" id="IPR007724">
    <property type="entry name" value="Poly_GlycHdrlase"/>
</dbReference>
<evidence type="ECO:0000256" key="3">
    <source>
        <dbReference type="SAM" id="MobiDB-lite"/>
    </source>
</evidence>
<name>A0A8S1EZX1_9PELO</name>
<proteinExistence type="predicted"/>
<dbReference type="GO" id="GO:0009225">
    <property type="term" value="P:nucleotide-sugar metabolic process"/>
    <property type="evidence" value="ECO:0007669"/>
    <property type="project" value="TreeGrafter"/>
</dbReference>
<dbReference type="AlphaFoldDB" id="A0A8S1EZX1"/>
<protein>
    <recommendedName>
        <fullName evidence="4">PARG catalytic Macro domain-containing protein</fullName>
    </recommendedName>
</protein>
<comment type="caution">
    <text evidence="5">The sequence shown here is derived from an EMBL/GenBank/DDBJ whole genome shotgun (WGS) entry which is preliminary data.</text>
</comment>
<organism evidence="5 6">
    <name type="scientific">Caenorhabditis bovis</name>
    <dbReference type="NCBI Taxonomy" id="2654633"/>
    <lineage>
        <taxon>Eukaryota</taxon>
        <taxon>Metazoa</taxon>
        <taxon>Ecdysozoa</taxon>
        <taxon>Nematoda</taxon>
        <taxon>Chromadorea</taxon>
        <taxon>Rhabditida</taxon>
        <taxon>Rhabditina</taxon>
        <taxon>Rhabditomorpha</taxon>
        <taxon>Rhabditoidea</taxon>
        <taxon>Rhabditidae</taxon>
        <taxon>Peloderinae</taxon>
        <taxon>Caenorhabditis</taxon>
    </lineage>
</organism>
<dbReference type="GO" id="GO:0004649">
    <property type="term" value="F:poly(ADP-ribose) glycohydrolase activity"/>
    <property type="evidence" value="ECO:0007669"/>
    <property type="project" value="InterPro"/>
</dbReference>
<evidence type="ECO:0000259" key="4">
    <source>
        <dbReference type="Pfam" id="PF05028"/>
    </source>
</evidence>
<feature type="domain" description="PARG catalytic Macro" evidence="4">
    <location>
        <begin position="331"/>
        <end position="522"/>
    </location>
</feature>
<feature type="region of interest" description="Disordered" evidence="3">
    <location>
        <begin position="83"/>
        <end position="104"/>
    </location>
</feature>
<sequence>MPACIDIDDELSGNKRKSEEQLHCAEIENYVGGLGPVHNPPPKKKSDFEIMEEGNDATDDQQKIKTLDNPDLGSTDIFVGQCQDSSEDHYETAPEEVEDSQKNSDVFERKCDNDGNELKKVEQIDNGSIKTLGKILNHEKSGPLEADANVEEESGSVMEVEEELEWNNYNESLNKLLKNAISNRPTFPPTSAQCGENEDIVYVQIPGFDDKKNDQANEESEQYLTHNKELLFQPWFPYNDNKETLAKKEIFDKFSKIYLSVADDGYSAFETFLWDMRQIPSISRRSLFALKRYFQKREMSGHGLETIELFKFIVKLAIRAQAILPKIKDLQFFVSCDLRIEQAPACSQMDFANKCIGGGVLTFGGVQEEIRFLMCPEMLVSLVLCEEMNPNEAIFIVGAQTYSSYEGYGESLKWKPLQPHDAEANSIKDRFVRICVELVAVDAINFSKMRGQQFSSNYICRELNKLLVGFSTSVHPKPPLITGWWGCGVFGGEKQLKSLLQVIAAAITRRPLVFCTFYDSKSANQLRRMVENLQNHDLTLGTIFKEIVSFSDYKQQNEKSSLFDYLYTKFPLRNS</sequence>
<dbReference type="EMBL" id="CADEPM010000005">
    <property type="protein sequence ID" value="CAB3405713.1"/>
    <property type="molecule type" value="Genomic_DNA"/>
</dbReference>
<gene>
    <name evidence="5" type="ORF">CBOVIS_LOCUS7877</name>
</gene>
<feature type="active site" evidence="1">
    <location>
        <position position="369"/>
    </location>
</feature>
<dbReference type="PANTHER" id="PTHR12837">
    <property type="entry name" value="POLY ADP-RIBOSE GLYCOHYDROLASE"/>
    <property type="match status" value="1"/>
</dbReference>
<dbReference type="PANTHER" id="PTHR12837:SF15">
    <property type="entry name" value="POLY(ADP-RIBOSE) GLYCOHYDROLASE"/>
    <property type="match status" value="1"/>
</dbReference>
<feature type="binding site" evidence="2">
    <location>
        <position position="353"/>
    </location>
    <ligand>
        <name>substrate</name>
    </ligand>
</feature>
<dbReference type="Proteomes" id="UP000494206">
    <property type="component" value="Unassembled WGS sequence"/>
</dbReference>
<dbReference type="GO" id="GO:0005975">
    <property type="term" value="P:carbohydrate metabolic process"/>
    <property type="evidence" value="ECO:0007669"/>
    <property type="project" value="InterPro"/>
</dbReference>
<feature type="active site" evidence="1">
    <location>
        <position position="368"/>
    </location>
</feature>
<dbReference type="OrthoDB" id="1937899at2759"/>
<dbReference type="GO" id="GO:1990966">
    <property type="term" value="P:ATP generation from poly-ADP-D-ribose"/>
    <property type="evidence" value="ECO:0007669"/>
    <property type="project" value="TreeGrafter"/>
</dbReference>
<feature type="binding site" evidence="2">
    <location>
        <position position="367"/>
    </location>
    <ligand>
        <name>substrate</name>
    </ligand>
</feature>